<proteinExistence type="predicted"/>
<evidence type="ECO:0000256" key="1">
    <source>
        <dbReference type="SAM" id="MobiDB-lite"/>
    </source>
</evidence>
<feature type="compositionally biased region" description="Polar residues" evidence="1">
    <location>
        <begin position="31"/>
        <end position="42"/>
    </location>
</feature>
<gene>
    <name evidence="2" type="ORF">E2C01_075086</name>
</gene>
<dbReference type="Proteomes" id="UP000324222">
    <property type="component" value="Unassembled WGS sequence"/>
</dbReference>
<dbReference type="AlphaFoldDB" id="A0A5B7IEX1"/>
<keyword evidence="3" id="KW-1185">Reference proteome</keyword>
<evidence type="ECO:0000313" key="2">
    <source>
        <dbReference type="EMBL" id="MPC80506.1"/>
    </source>
</evidence>
<evidence type="ECO:0000313" key="3">
    <source>
        <dbReference type="Proteomes" id="UP000324222"/>
    </source>
</evidence>
<comment type="caution">
    <text evidence="2">The sequence shown here is derived from an EMBL/GenBank/DDBJ whole genome shotgun (WGS) entry which is preliminary data.</text>
</comment>
<protein>
    <submittedName>
        <fullName evidence="2">Uncharacterized protein</fullName>
    </submittedName>
</protein>
<feature type="region of interest" description="Disordered" evidence="1">
    <location>
        <begin position="1"/>
        <end position="71"/>
    </location>
</feature>
<organism evidence="2 3">
    <name type="scientific">Portunus trituberculatus</name>
    <name type="common">Swimming crab</name>
    <name type="synonym">Neptunus trituberculatus</name>
    <dbReference type="NCBI Taxonomy" id="210409"/>
    <lineage>
        <taxon>Eukaryota</taxon>
        <taxon>Metazoa</taxon>
        <taxon>Ecdysozoa</taxon>
        <taxon>Arthropoda</taxon>
        <taxon>Crustacea</taxon>
        <taxon>Multicrustacea</taxon>
        <taxon>Malacostraca</taxon>
        <taxon>Eumalacostraca</taxon>
        <taxon>Eucarida</taxon>
        <taxon>Decapoda</taxon>
        <taxon>Pleocyemata</taxon>
        <taxon>Brachyura</taxon>
        <taxon>Eubrachyura</taxon>
        <taxon>Portunoidea</taxon>
        <taxon>Portunidae</taxon>
        <taxon>Portuninae</taxon>
        <taxon>Portunus</taxon>
    </lineage>
</organism>
<sequence>MERRKAGTSTSTSTSYTVLPNTQVPGRRSSDATSDITVTSLNSRVSSGQSQRSRHPKQPMGFRDIIDGNNS</sequence>
<accession>A0A5B7IEX1</accession>
<reference evidence="2 3" key="1">
    <citation type="submission" date="2019-05" db="EMBL/GenBank/DDBJ databases">
        <title>Another draft genome of Portunus trituberculatus and its Hox gene families provides insights of decapod evolution.</title>
        <authorList>
            <person name="Jeong J.-H."/>
            <person name="Song I."/>
            <person name="Kim S."/>
            <person name="Choi T."/>
            <person name="Kim D."/>
            <person name="Ryu S."/>
            <person name="Kim W."/>
        </authorList>
    </citation>
    <scope>NUCLEOTIDE SEQUENCE [LARGE SCALE GENOMIC DNA]</scope>
    <source>
        <tissue evidence="2">Muscle</tissue>
    </source>
</reference>
<dbReference type="EMBL" id="VSRR010054210">
    <property type="protein sequence ID" value="MPC80506.1"/>
    <property type="molecule type" value="Genomic_DNA"/>
</dbReference>
<name>A0A5B7IEX1_PORTR</name>